<keyword evidence="6 9" id="KW-0133">Cell shape</keyword>
<evidence type="ECO:0000256" key="2">
    <source>
        <dbReference type="ARBA" id="ARBA00005992"/>
    </source>
</evidence>
<dbReference type="AlphaFoldDB" id="A0A6J4H940"/>
<evidence type="ECO:0000256" key="5">
    <source>
        <dbReference type="ARBA" id="ARBA00022801"/>
    </source>
</evidence>
<feature type="active site" description="Proton donor/acceptor" evidence="9">
    <location>
        <position position="232"/>
    </location>
</feature>
<gene>
    <name evidence="11" type="ORF">AVDCRST_MAG10-495</name>
</gene>
<dbReference type="InterPro" id="IPR005490">
    <property type="entry name" value="LD_TPept_cat_dom"/>
</dbReference>
<dbReference type="GO" id="GO:0071972">
    <property type="term" value="F:peptidoglycan L,D-transpeptidase activity"/>
    <property type="evidence" value="ECO:0007669"/>
    <property type="project" value="TreeGrafter"/>
</dbReference>
<evidence type="ECO:0000256" key="3">
    <source>
        <dbReference type="ARBA" id="ARBA00022676"/>
    </source>
</evidence>
<dbReference type="GO" id="GO:0016757">
    <property type="term" value="F:glycosyltransferase activity"/>
    <property type="evidence" value="ECO:0007669"/>
    <property type="project" value="UniProtKB-KW"/>
</dbReference>
<evidence type="ECO:0000313" key="11">
    <source>
        <dbReference type="EMBL" id="CAA9217980.1"/>
    </source>
</evidence>
<proteinExistence type="inferred from homology"/>
<evidence type="ECO:0000256" key="9">
    <source>
        <dbReference type="PROSITE-ProRule" id="PRU01373"/>
    </source>
</evidence>
<dbReference type="GO" id="GO:0018104">
    <property type="term" value="P:peptidoglycan-protein cross-linking"/>
    <property type="evidence" value="ECO:0007669"/>
    <property type="project" value="TreeGrafter"/>
</dbReference>
<dbReference type="CDD" id="cd16913">
    <property type="entry name" value="YkuD_like"/>
    <property type="match status" value="1"/>
</dbReference>
<dbReference type="UniPathway" id="UPA00219"/>
<dbReference type="GO" id="GO:0071555">
    <property type="term" value="P:cell wall organization"/>
    <property type="evidence" value="ECO:0007669"/>
    <property type="project" value="UniProtKB-UniRule"/>
</dbReference>
<evidence type="ECO:0000256" key="7">
    <source>
        <dbReference type="ARBA" id="ARBA00022984"/>
    </source>
</evidence>
<keyword evidence="8 9" id="KW-0961">Cell wall biogenesis/degradation</keyword>
<dbReference type="Pfam" id="PF03734">
    <property type="entry name" value="YkuD"/>
    <property type="match status" value="1"/>
</dbReference>
<protein>
    <recommendedName>
        <fullName evidence="10">L,D-TPase catalytic domain-containing protein</fullName>
    </recommendedName>
</protein>
<keyword evidence="5" id="KW-0378">Hydrolase</keyword>
<evidence type="ECO:0000256" key="8">
    <source>
        <dbReference type="ARBA" id="ARBA00023316"/>
    </source>
</evidence>
<reference evidence="11" key="1">
    <citation type="submission" date="2020-02" db="EMBL/GenBank/DDBJ databases">
        <authorList>
            <person name="Meier V. D."/>
        </authorList>
    </citation>
    <scope>NUCLEOTIDE SEQUENCE</scope>
    <source>
        <strain evidence="11">AVDCRST_MAG10</strain>
    </source>
</reference>
<sequence length="273" mass="27982">MTSVRSSPVGGRSTARVAAGVAMALALVGCGGGDSGPGAAQAPATTGPAATVATTVAPTTTAPATPLWLLATAKVPSVDVYASPVQPEPARALENPQPSGAAPGSTYPLRMLVVEDRGDWLKVLLPIRPNGSSGWIRRGVVDLESHDYRAVVELGEHRITVWKGKDVLLQEPVGVGASGRTPTTQGLFYTTELFEVSPSQQGAYGPYAIALSGYSEVHYSFGDGGTGVLGIHGTNDPSGLGRDVSNGCIRMSNTAITKLAQTLPLGVPVEIKA</sequence>
<keyword evidence="3" id="KW-0328">Glycosyltransferase</keyword>
<dbReference type="InterPro" id="IPR050979">
    <property type="entry name" value="LD-transpeptidase"/>
</dbReference>
<dbReference type="GO" id="GO:0008360">
    <property type="term" value="P:regulation of cell shape"/>
    <property type="evidence" value="ECO:0007669"/>
    <property type="project" value="UniProtKB-UniRule"/>
</dbReference>
<dbReference type="Gene3D" id="2.40.440.10">
    <property type="entry name" value="L,D-transpeptidase catalytic domain-like"/>
    <property type="match status" value="1"/>
</dbReference>
<evidence type="ECO:0000256" key="1">
    <source>
        <dbReference type="ARBA" id="ARBA00004752"/>
    </source>
</evidence>
<accession>A0A6J4H940</accession>
<feature type="domain" description="L,D-TPase catalytic" evidence="10">
    <location>
        <begin position="148"/>
        <end position="272"/>
    </location>
</feature>
<feature type="active site" description="Nucleophile" evidence="9">
    <location>
        <position position="248"/>
    </location>
</feature>
<organism evidence="11">
    <name type="scientific">uncultured Acidimicrobiales bacterium</name>
    <dbReference type="NCBI Taxonomy" id="310071"/>
    <lineage>
        <taxon>Bacteria</taxon>
        <taxon>Bacillati</taxon>
        <taxon>Actinomycetota</taxon>
        <taxon>Acidimicrobiia</taxon>
        <taxon>Acidimicrobiales</taxon>
        <taxon>environmental samples</taxon>
    </lineage>
</organism>
<comment type="pathway">
    <text evidence="1 9">Cell wall biogenesis; peptidoglycan biosynthesis.</text>
</comment>
<keyword evidence="7 9" id="KW-0573">Peptidoglycan synthesis</keyword>
<dbReference type="PROSITE" id="PS51257">
    <property type="entry name" value="PROKAR_LIPOPROTEIN"/>
    <property type="match status" value="1"/>
</dbReference>
<dbReference type="SUPFAM" id="SSF141523">
    <property type="entry name" value="L,D-transpeptidase catalytic domain-like"/>
    <property type="match status" value="1"/>
</dbReference>
<evidence type="ECO:0000259" key="10">
    <source>
        <dbReference type="PROSITE" id="PS52029"/>
    </source>
</evidence>
<comment type="similarity">
    <text evidence="2">Belongs to the YkuD family.</text>
</comment>
<evidence type="ECO:0000256" key="6">
    <source>
        <dbReference type="ARBA" id="ARBA00022960"/>
    </source>
</evidence>
<dbReference type="GO" id="GO:0005576">
    <property type="term" value="C:extracellular region"/>
    <property type="evidence" value="ECO:0007669"/>
    <property type="project" value="TreeGrafter"/>
</dbReference>
<dbReference type="InterPro" id="IPR038063">
    <property type="entry name" value="Transpep_catalytic_dom"/>
</dbReference>
<dbReference type="EMBL" id="CADCTB010000032">
    <property type="protein sequence ID" value="CAA9217980.1"/>
    <property type="molecule type" value="Genomic_DNA"/>
</dbReference>
<name>A0A6J4H940_9ACTN</name>
<dbReference type="PANTHER" id="PTHR30582:SF24">
    <property type="entry name" value="L,D-TRANSPEPTIDASE ERFK_SRFK-RELATED"/>
    <property type="match status" value="1"/>
</dbReference>
<dbReference type="PROSITE" id="PS52029">
    <property type="entry name" value="LD_TPASE"/>
    <property type="match status" value="1"/>
</dbReference>
<dbReference type="PANTHER" id="PTHR30582">
    <property type="entry name" value="L,D-TRANSPEPTIDASE"/>
    <property type="match status" value="1"/>
</dbReference>
<keyword evidence="4" id="KW-0808">Transferase</keyword>
<evidence type="ECO:0000256" key="4">
    <source>
        <dbReference type="ARBA" id="ARBA00022679"/>
    </source>
</evidence>